<comment type="caution">
    <text evidence="7">The sequence shown here is derived from an EMBL/GenBank/DDBJ whole genome shotgun (WGS) entry which is preliminary data.</text>
</comment>
<dbReference type="EMBL" id="JAZAVK010000047">
    <property type="protein sequence ID" value="KAK7427963.1"/>
    <property type="molecule type" value="Genomic_DNA"/>
</dbReference>
<name>A0ABR1I347_9HYPO</name>
<dbReference type="Proteomes" id="UP001498421">
    <property type="component" value="Unassembled WGS sequence"/>
</dbReference>
<dbReference type="InterPro" id="IPR010255">
    <property type="entry name" value="Haem_peroxidase_sf"/>
</dbReference>
<comment type="similarity">
    <text evidence="4">Belongs to the peroxidase family.</text>
</comment>
<dbReference type="InterPro" id="IPR002016">
    <property type="entry name" value="Haem_peroxidase"/>
</dbReference>
<proteinExistence type="inferred from homology"/>
<reference evidence="7 8" key="1">
    <citation type="journal article" date="2025" name="Microbiol. Resour. Announc.">
        <title>Draft genome sequences for Neonectria magnoliae and Neonectria punicea, canker pathogens of Liriodendron tulipifera and Acer saccharum in West Virginia.</title>
        <authorList>
            <person name="Petronek H.M."/>
            <person name="Kasson M.T."/>
            <person name="Metheny A.M."/>
            <person name="Stauder C.M."/>
            <person name="Lovett B."/>
            <person name="Lynch S.C."/>
            <person name="Garnas J.R."/>
            <person name="Kasson L.R."/>
            <person name="Stajich J.E."/>
        </authorList>
    </citation>
    <scope>NUCLEOTIDE SEQUENCE [LARGE SCALE GENOMIC DNA]</scope>
    <source>
        <strain evidence="7 8">NRRL 64651</strain>
    </source>
</reference>
<dbReference type="PANTHER" id="PTHR31356">
    <property type="entry name" value="THYLAKOID LUMENAL 29 KDA PROTEIN, CHLOROPLASTIC-RELATED"/>
    <property type="match status" value="1"/>
</dbReference>
<keyword evidence="2" id="KW-0479">Metal-binding</keyword>
<keyword evidence="3 5" id="KW-0560">Oxidoreductase</keyword>
<evidence type="ECO:0000256" key="1">
    <source>
        <dbReference type="ARBA" id="ARBA00022559"/>
    </source>
</evidence>
<organism evidence="7 8">
    <name type="scientific">Neonectria magnoliae</name>
    <dbReference type="NCBI Taxonomy" id="2732573"/>
    <lineage>
        <taxon>Eukaryota</taxon>
        <taxon>Fungi</taxon>
        <taxon>Dikarya</taxon>
        <taxon>Ascomycota</taxon>
        <taxon>Pezizomycotina</taxon>
        <taxon>Sordariomycetes</taxon>
        <taxon>Hypocreomycetidae</taxon>
        <taxon>Hypocreales</taxon>
        <taxon>Nectriaceae</taxon>
        <taxon>Neonectria</taxon>
    </lineage>
</organism>
<evidence type="ECO:0000256" key="3">
    <source>
        <dbReference type="ARBA" id="ARBA00023002"/>
    </source>
</evidence>
<dbReference type="Pfam" id="PF00141">
    <property type="entry name" value="peroxidase"/>
    <property type="match status" value="1"/>
</dbReference>
<keyword evidence="1 5" id="KW-0575">Peroxidase</keyword>
<accession>A0ABR1I347</accession>
<dbReference type="EC" id="1.11.1.-" evidence="5"/>
<evidence type="ECO:0000256" key="4">
    <source>
        <dbReference type="RuleBase" id="RU004241"/>
    </source>
</evidence>
<evidence type="ECO:0000313" key="8">
    <source>
        <dbReference type="Proteomes" id="UP001498421"/>
    </source>
</evidence>
<dbReference type="InterPro" id="IPR044831">
    <property type="entry name" value="Ccp1-like"/>
</dbReference>
<evidence type="ECO:0000256" key="5">
    <source>
        <dbReference type="RuleBase" id="RU363051"/>
    </source>
</evidence>
<keyword evidence="2" id="KW-0408">Iron</keyword>
<dbReference type="PROSITE" id="PS50873">
    <property type="entry name" value="PEROXIDASE_4"/>
    <property type="match status" value="1"/>
</dbReference>
<feature type="domain" description="Plant heme peroxidase family profile" evidence="6">
    <location>
        <begin position="31"/>
        <end position="254"/>
    </location>
</feature>
<sequence length="331" mass="35605">MATADTSSGTGGLEASIQYELNSGENAGSGLRTTLEFMVPFLSKRSSMFDLIALGVYTSVRSCGGPAVTIRAGRKDAMKKGKPGVPQPQDSVPTFQQQFERMGFTHEEAIQVTACGHTLGGVHSAEFADIVPPGSATNGLAALDSSTAIFDNKVVTKYLNVTTKNPLVVGPAVRINKHSDFKLFNSDSNRTMERLADKNEFRQACKTVLQKMIDTVPAGIELTSPTVPYTVKPVNLQLTLENGGSSPLLTGFIRVKTTDLLDNSIDSITITYKNREGRSTCGSRPCSITATTQRSSRGFDEIFAFFPIEARIPVSLGISSFVVTVNYAKED</sequence>
<evidence type="ECO:0000259" key="6">
    <source>
        <dbReference type="PROSITE" id="PS50873"/>
    </source>
</evidence>
<dbReference type="PANTHER" id="PTHR31356:SF53">
    <property type="entry name" value="HEME PEROXIDASE"/>
    <property type="match status" value="1"/>
</dbReference>
<dbReference type="SUPFAM" id="SSF48113">
    <property type="entry name" value="Heme-dependent peroxidases"/>
    <property type="match status" value="1"/>
</dbReference>
<dbReference type="Gene3D" id="1.10.520.10">
    <property type="match status" value="1"/>
</dbReference>
<evidence type="ECO:0000256" key="2">
    <source>
        <dbReference type="ARBA" id="ARBA00022617"/>
    </source>
</evidence>
<gene>
    <name evidence="7" type="ORF">QQZ08_005576</name>
</gene>
<dbReference type="Gene3D" id="1.10.420.10">
    <property type="entry name" value="Peroxidase, domain 2"/>
    <property type="match status" value="1"/>
</dbReference>
<keyword evidence="2" id="KW-0349">Heme</keyword>
<evidence type="ECO:0000313" key="7">
    <source>
        <dbReference type="EMBL" id="KAK7427963.1"/>
    </source>
</evidence>
<keyword evidence="8" id="KW-1185">Reference proteome</keyword>
<protein>
    <recommendedName>
        <fullName evidence="5">Peroxidase</fullName>
        <ecNumber evidence="5">1.11.1.-</ecNumber>
    </recommendedName>
</protein>